<keyword evidence="2" id="KW-1185">Reference proteome</keyword>
<name>L9L2Q4_TUPCH</name>
<organism evidence="1 2">
    <name type="scientific">Tupaia chinensis</name>
    <name type="common">Chinese tree shrew</name>
    <name type="synonym">Tupaia belangeri chinensis</name>
    <dbReference type="NCBI Taxonomy" id="246437"/>
    <lineage>
        <taxon>Eukaryota</taxon>
        <taxon>Metazoa</taxon>
        <taxon>Chordata</taxon>
        <taxon>Craniata</taxon>
        <taxon>Vertebrata</taxon>
        <taxon>Euteleostomi</taxon>
        <taxon>Mammalia</taxon>
        <taxon>Eutheria</taxon>
        <taxon>Euarchontoglires</taxon>
        <taxon>Scandentia</taxon>
        <taxon>Tupaiidae</taxon>
        <taxon>Tupaia</taxon>
    </lineage>
</organism>
<dbReference type="STRING" id="246437.L9L2Q4"/>
<dbReference type="GO" id="GO:0010705">
    <property type="term" value="P:meiotic DNA double-strand break processing involved in reciprocal meiotic recombination"/>
    <property type="evidence" value="ECO:0007669"/>
    <property type="project" value="TreeGrafter"/>
</dbReference>
<dbReference type="InterPro" id="IPR031380">
    <property type="entry name" value="SIX6OS1"/>
</dbReference>
<dbReference type="EMBL" id="KB320549">
    <property type="protein sequence ID" value="ELW69014.1"/>
    <property type="molecule type" value="Genomic_DNA"/>
</dbReference>
<accession>L9L2Q4</accession>
<dbReference type="GO" id="GO:0000801">
    <property type="term" value="C:central element"/>
    <property type="evidence" value="ECO:0007669"/>
    <property type="project" value="TreeGrafter"/>
</dbReference>
<dbReference type="FunCoup" id="L9L2Q4">
    <property type="interactions" value="6"/>
</dbReference>
<evidence type="ECO:0000313" key="1">
    <source>
        <dbReference type="EMBL" id="ELW69014.1"/>
    </source>
</evidence>
<sequence length="190" mass="21185">MNDSLFVSLDRLLLEFECFEDIKENKAAICKIHESINTTDEEIDYYCKHSKEIKDSCSENRNAGTETQTQKESPGFSFLMSCTSRSPGLNLFDSSVFDSESSSDQFNEHYSAGNLNPLSSQQEIGNLFGKPEGEDAFTFSFPSDSSTHTFGAGKDDFSFPFSFVQDQNSVPSSLKGFSSSSQNTTQFTFF</sequence>
<dbReference type="eggNOG" id="ENOG502QQ3A">
    <property type="taxonomic scope" value="Eukaryota"/>
</dbReference>
<evidence type="ECO:0000313" key="2">
    <source>
        <dbReference type="Proteomes" id="UP000011518"/>
    </source>
</evidence>
<dbReference type="GO" id="GO:0007129">
    <property type="term" value="P:homologous chromosome pairing at meiosis"/>
    <property type="evidence" value="ECO:0007669"/>
    <property type="project" value="TreeGrafter"/>
</dbReference>
<gene>
    <name evidence="1" type="ORF">TREES_T100020365</name>
</gene>
<dbReference type="PANTHER" id="PTHR35449">
    <property type="entry name" value="PROTEIN SIX6OS1"/>
    <property type="match status" value="1"/>
</dbReference>
<dbReference type="GO" id="GO:0048477">
    <property type="term" value="P:oogenesis"/>
    <property type="evidence" value="ECO:0007669"/>
    <property type="project" value="TreeGrafter"/>
</dbReference>
<dbReference type="Proteomes" id="UP000011518">
    <property type="component" value="Unassembled WGS sequence"/>
</dbReference>
<protein>
    <submittedName>
        <fullName evidence="1">Protein SIX6OS1</fullName>
    </submittedName>
</protein>
<dbReference type="AlphaFoldDB" id="L9L2Q4"/>
<dbReference type="PANTHER" id="PTHR35449:SF1">
    <property type="entry name" value="PROTEIN SIX6OS1"/>
    <property type="match status" value="1"/>
</dbReference>
<dbReference type="Pfam" id="PF15676">
    <property type="entry name" value="S6OS1"/>
    <property type="match status" value="2"/>
</dbReference>
<dbReference type="InParanoid" id="L9L2Q4"/>
<dbReference type="GO" id="GO:0007283">
    <property type="term" value="P:spermatogenesis"/>
    <property type="evidence" value="ECO:0007669"/>
    <property type="project" value="TreeGrafter"/>
</dbReference>
<proteinExistence type="predicted"/>
<reference evidence="2" key="1">
    <citation type="submission" date="2012-07" db="EMBL/GenBank/DDBJ databases">
        <title>Genome of the Chinese tree shrew, a rising model animal genetically related to primates.</title>
        <authorList>
            <person name="Zhang G."/>
            <person name="Fan Y."/>
            <person name="Yao Y."/>
            <person name="Huang Z."/>
        </authorList>
    </citation>
    <scope>NUCLEOTIDE SEQUENCE [LARGE SCALE GENOMIC DNA]</scope>
</reference>
<reference evidence="2" key="2">
    <citation type="journal article" date="2013" name="Nat. Commun.">
        <title>Genome of the Chinese tree shrew.</title>
        <authorList>
            <person name="Fan Y."/>
            <person name="Huang Z.Y."/>
            <person name="Cao C.C."/>
            <person name="Chen C.S."/>
            <person name="Chen Y.X."/>
            <person name="Fan D.D."/>
            <person name="He J."/>
            <person name="Hou H.L."/>
            <person name="Hu L."/>
            <person name="Hu X.T."/>
            <person name="Jiang X.T."/>
            <person name="Lai R."/>
            <person name="Lang Y.S."/>
            <person name="Liang B."/>
            <person name="Liao S.G."/>
            <person name="Mu D."/>
            <person name="Ma Y.Y."/>
            <person name="Niu Y.Y."/>
            <person name="Sun X.Q."/>
            <person name="Xia J.Q."/>
            <person name="Xiao J."/>
            <person name="Xiong Z.Q."/>
            <person name="Xu L."/>
            <person name="Yang L."/>
            <person name="Zhang Y."/>
            <person name="Zhao W."/>
            <person name="Zhao X.D."/>
            <person name="Zheng Y.T."/>
            <person name="Zhou J.M."/>
            <person name="Zhu Y.B."/>
            <person name="Zhang G.J."/>
            <person name="Wang J."/>
            <person name="Yao Y.G."/>
        </authorList>
    </citation>
    <scope>NUCLEOTIDE SEQUENCE [LARGE SCALE GENOMIC DNA]</scope>
</reference>